<evidence type="ECO:0000313" key="2">
    <source>
        <dbReference type="EMBL" id="KAL2480142.1"/>
    </source>
</evidence>
<sequence>MSSNNDDSHNQSGLPTYYLNTMTRSIKDLLLLFLCRPLPVNSRISRCYMVGVCRRQRPKKAESGALEDEKFTKSEKCPTDHQLDDERSSSINVASAVRCKIRKKYLGVL</sequence>
<dbReference type="AlphaFoldDB" id="A0ABD1QWK8"/>
<comment type="caution">
    <text evidence="2">The sequence shown here is derived from an EMBL/GenBank/DDBJ whole genome shotgun (WGS) entry which is preliminary data.</text>
</comment>
<protein>
    <submittedName>
        <fullName evidence="2">Uncharacterized protein</fullName>
    </submittedName>
</protein>
<name>A0ABD1QWK8_9LAMI</name>
<reference evidence="3" key="1">
    <citation type="submission" date="2024-07" db="EMBL/GenBank/DDBJ databases">
        <title>Two chromosome-level genome assemblies of Korean endemic species Abeliophyllum distichum and Forsythia ovata (Oleaceae).</title>
        <authorList>
            <person name="Jang H."/>
        </authorList>
    </citation>
    <scope>NUCLEOTIDE SEQUENCE [LARGE SCALE GENOMIC DNA]</scope>
</reference>
<dbReference type="Proteomes" id="UP001604336">
    <property type="component" value="Unassembled WGS sequence"/>
</dbReference>
<gene>
    <name evidence="2" type="ORF">Adt_33108</name>
</gene>
<evidence type="ECO:0000256" key="1">
    <source>
        <dbReference type="SAM" id="MobiDB-lite"/>
    </source>
</evidence>
<accession>A0ABD1QWK8</accession>
<dbReference type="EMBL" id="JBFOLK010000010">
    <property type="protein sequence ID" value="KAL2480142.1"/>
    <property type="molecule type" value="Genomic_DNA"/>
</dbReference>
<feature type="region of interest" description="Disordered" evidence="1">
    <location>
        <begin position="61"/>
        <end position="84"/>
    </location>
</feature>
<evidence type="ECO:0000313" key="3">
    <source>
        <dbReference type="Proteomes" id="UP001604336"/>
    </source>
</evidence>
<proteinExistence type="predicted"/>
<keyword evidence="3" id="KW-1185">Reference proteome</keyword>
<organism evidence="2 3">
    <name type="scientific">Abeliophyllum distichum</name>
    <dbReference type="NCBI Taxonomy" id="126358"/>
    <lineage>
        <taxon>Eukaryota</taxon>
        <taxon>Viridiplantae</taxon>
        <taxon>Streptophyta</taxon>
        <taxon>Embryophyta</taxon>
        <taxon>Tracheophyta</taxon>
        <taxon>Spermatophyta</taxon>
        <taxon>Magnoliopsida</taxon>
        <taxon>eudicotyledons</taxon>
        <taxon>Gunneridae</taxon>
        <taxon>Pentapetalae</taxon>
        <taxon>asterids</taxon>
        <taxon>lamiids</taxon>
        <taxon>Lamiales</taxon>
        <taxon>Oleaceae</taxon>
        <taxon>Forsythieae</taxon>
        <taxon>Abeliophyllum</taxon>
    </lineage>
</organism>